<comment type="caution">
    <text evidence="2">The sequence shown here is derived from an EMBL/GenBank/DDBJ whole genome shotgun (WGS) entry which is preliminary data.</text>
</comment>
<dbReference type="EMBL" id="LVZM01016978">
    <property type="protein sequence ID" value="OUC42715.1"/>
    <property type="molecule type" value="Genomic_DNA"/>
</dbReference>
<evidence type="ECO:0000256" key="1">
    <source>
        <dbReference type="SAM" id="SignalP"/>
    </source>
</evidence>
<dbReference type="AlphaFoldDB" id="A0A1Y3ECI7"/>
<organism evidence="2 3">
    <name type="scientific">Trichinella nativa</name>
    <dbReference type="NCBI Taxonomy" id="6335"/>
    <lineage>
        <taxon>Eukaryota</taxon>
        <taxon>Metazoa</taxon>
        <taxon>Ecdysozoa</taxon>
        <taxon>Nematoda</taxon>
        <taxon>Enoplea</taxon>
        <taxon>Dorylaimia</taxon>
        <taxon>Trichinellida</taxon>
        <taxon>Trichinellidae</taxon>
        <taxon>Trichinella</taxon>
    </lineage>
</organism>
<evidence type="ECO:0000313" key="3">
    <source>
        <dbReference type="Proteomes" id="UP000243006"/>
    </source>
</evidence>
<feature type="signal peptide" evidence="1">
    <location>
        <begin position="1"/>
        <end position="24"/>
    </location>
</feature>
<evidence type="ECO:0000313" key="2">
    <source>
        <dbReference type="EMBL" id="OUC42715.1"/>
    </source>
</evidence>
<dbReference type="Proteomes" id="UP000243006">
    <property type="component" value="Unassembled WGS sequence"/>
</dbReference>
<keyword evidence="1" id="KW-0732">Signal</keyword>
<gene>
    <name evidence="2" type="ORF">D917_10271</name>
</gene>
<accession>A0A1Y3ECI7</accession>
<reference evidence="2 3" key="1">
    <citation type="submission" date="2015-04" db="EMBL/GenBank/DDBJ databases">
        <title>Draft genome of the roundworm Trichinella nativa.</title>
        <authorList>
            <person name="Mitreva M."/>
        </authorList>
    </citation>
    <scope>NUCLEOTIDE SEQUENCE [LARGE SCALE GENOMIC DNA]</scope>
    <source>
        <strain evidence="2 3">ISS45</strain>
    </source>
</reference>
<sequence length="61" mass="6882">MIFMFKLAIQFQLLLLLYQQISIARITGKQHLIAQRHSIVLKIVVQVDVTSFDKSAVVVAG</sequence>
<protein>
    <recommendedName>
        <fullName evidence="4">Secreted protein</fullName>
    </recommendedName>
</protein>
<name>A0A1Y3ECI7_9BILA</name>
<proteinExistence type="predicted"/>
<evidence type="ECO:0008006" key="4">
    <source>
        <dbReference type="Google" id="ProtNLM"/>
    </source>
</evidence>
<feature type="chain" id="PRO_5011008285" description="Secreted protein" evidence="1">
    <location>
        <begin position="25"/>
        <end position="61"/>
    </location>
</feature>